<keyword evidence="4" id="KW-0732">Signal</keyword>
<evidence type="ECO:0000256" key="6">
    <source>
        <dbReference type="ARBA" id="ARBA00049753"/>
    </source>
</evidence>
<feature type="compositionally biased region" description="Polar residues" evidence="7">
    <location>
        <begin position="1"/>
        <end position="11"/>
    </location>
</feature>
<name>A0A494Y1F1_9BURK</name>
<dbReference type="Proteomes" id="UP000270342">
    <property type="component" value="Unassembled WGS sequence"/>
</dbReference>
<evidence type="ECO:0000256" key="4">
    <source>
        <dbReference type="ARBA" id="ARBA00022729"/>
    </source>
</evidence>
<comment type="subcellular location">
    <subcellularLocation>
        <location evidence="1">Periplasm</location>
    </subcellularLocation>
</comment>
<dbReference type="InterPro" id="IPR050490">
    <property type="entry name" value="Bact_solute-bd_prot1"/>
</dbReference>
<evidence type="ECO:0000256" key="3">
    <source>
        <dbReference type="ARBA" id="ARBA00022448"/>
    </source>
</evidence>
<accession>A0A494Y1F1</accession>
<organism evidence="8 9">
    <name type="scientific">Pararobbsia silviterrae</name>
    <dbReference type="NCBI Taxonomy" id="1792498"/>
    <lineage>
        <taxon>Bacteria</taxon>
        <taxon>Pseudomonadati</taxon>
        <taxon>Pseudomonadota</taxon>
        <taxon>Betaproteobacteria</taxon>
        <taxon>Burkholderiales</taxon>
        <taxon>Burkholderiaceae</taxon>
        <taxon>Pararobbsia</taxon>
    </lineage>
</organism>
<evidence type="ECO:0000256" key="5">
    <source>
        <dbReference type="ARBA" id="ARBA00049629"/>
    </source>
</evidence>
<sequence length="455" mass="48729">MTARESNQAHTPASPYLTQPADAAGSPRARRAYTQDRPIGVRAIVVAACALAAFTASTAAQAAEVEVLHYWTSGGEAKSAQVLKQMLEKKGDTWKDFAVAGGGGENAMTALKTRVISGDPPAAAQIKGPAIQQWGDEGVLVSVDDVARADGWDKVLPTQISSIMKYKGQYVAAPVNVHRVNWLWINADALKKVNAQPPSTWDDFFKTADALQKAGIIPVAIGGQSWQEAETFETVALGVGGAAFYKKAFVDLDEATLKGPTMVKALETFKKIKPYTDKGQTGRDWNMATGMVISGKAAMQFMGDWAKGEFTVANKTPGQDYLCVPGPGSQGAYTFNVDSFAFFKVKNPDSAKGQKDLASLLMSPEFQEIFNLNKGSIPVRQGMDLAKFDDCAKKSAADFHSAQTKGTLVPSWAHDMVIKPAVEGAFYDVIGEFWNNDGETAQQAANKLAAASKTN</sequence>
<reference evidence="8 9" key="1">
    <citation type="submission" date="2018-10" db="EMBL/GenBank/DDBJ databases">
        <title>Robbsia sp. DHC34, isolated from soil.</title>
        <authorList>
            <person name="Gao Z.-H."/>
            <person name="Qiu L.-H."/>
        </authorList>
    </citation>
    <scope>NUCLEOTIDE SEQUENCE [LARGE SCALE GENOMIC DNA]</scope>
    <source>
        <strain evidence="8 9">DHC34</strain>
    </source>
</reference>
<dbReference type="Pfam" id="PF13416">
    <property type="entry name" value="SBP_bac_8"/>
    <property type="match status" value="1"/>
</dbReference>
<dbReference type="SUPFAM" id="SSF53850">
    <property type="entry name" value="Periplasmic binding protein-like II"/>
    <property type="match status" value="1"/>
</dbReference>
<dbReference type="OrthoDB" id="5580590at2"/>
<evidence type="ECO:0000313" key="9">
    <source>
        <dbReference type="Proteomes" id="UP000270342"/>
    </source>
</evidence>
<dbReference type="PANTHER" id="PTHR43649:SF28">
    <property type="entry name" value="BINDING PROTEIN COMPONENT OF ABC SUGAR TRANSPORTER-RELATED"/>
    <property type="match status" value="1"/>
</dbReference>
<evidence type="ECO:0000256" key="2">
    <source>
        <dbReference type="ARBA" id="ARBA00008520"/>
    </source>
</evidence>
<dbReference type="Gene3D" id="3.40.190.10">
    <property type="entry name" value="Periplasmic binding protein-like II"/>
    <property type="match status" value="2"/>
</dbReference>
<proteinExistence type="inferred from homology"/>
<comment type="function">
    <text evidence="5">Part of a binding-protein-dependent transport system for a sugar.</text>
</comment>
<dbReference type="RefSeq" id="WP_121087760.1">
    <property type="nucleotide sequence ID" value="NZ_RBZU01000006.1"/>
</dbReference>
<dbReference type="AlphaFoldDB" id="A0A494Y1F1"/>
<dbReference type="EMBL" id="RBZU01000006">
    <property type="protein sequence ID" value="RKP53685.1"/>
    <property type="molecule type" value="Genomic_DNA"/>
</dbReference>
<protein>
    <recommendedName>
        <fullName evidence="6">Probable sugar-binding periplasmic protein</fullName>
    </recommendedName>
</protein>
<keyword evidence="3" id="KW-0813">Transport</keyword>
<evidence type="ECO:0000256" key="1">
    <source>
        <dbReference type="ARBA" id="ARBA00004418"/>
    </source>
</evidence>
<evidence type="ECO:0000313" key="8">
    <source>
        <dbReference type="EMBL" id="RKP53685.1"/>
    </source>
</evidence>
<comment type="caution">
    <text evidence="8">The sequence shown here is derived from an EMBL/GenBank/DDBJ whole genome shotgun (WGS) entry which is preliminary data.</text>
</comment>
<comment type="similarity">
    <text evidence="2">Belongs to the bacterial solute-binding protein 1 family.</text>
</comment>
<dbReference type="PANTHER" id="PTHR43649">
    <property type="entry name" value="ARABINOSE-BINDING PROTEIN-RELATED"/>
    <property type="match status" value="1"/>
</dbReference>
<evidence type="ECO:0000256" key="7">
    <source>
        <dbReference type="SAM" id="MobiDB-lite"/>
    </source>
</evidence>
<gene>
    <name evidence="8" type="ORF">D7S86_15575</name>
</gene>
<keyword evidence="9" id="KW-1185">Reference proteome</keyword>
<dbReference type="GO" id="GO:0042597">
    <property type="term" value="C:periplasmic space"/>
    <property type="evidence" value="ECO:0007669"/>
    <property type="project" value="UniProtKB-SubCell"/>
</dbReference>
<dbReference type="InterPro" id="IPR006059">
    <property type="entry name" value="SBP"/>
</dbReference>
<feature type="region of interest" description="Disordered" evidence="7">
    <location>
        <begin position="1"/>
        <end position="31"/>
    </location>
</feature>